<dbReference type="EMBL" id="CADCTM010000903">
    <property type="protein sequence ID" value="CAA9303004.1"/>
    <property type="molecule type" value="Genomic_DNA"/>
</dbReference>
<sequence length="38" mass="4320">MTLDCSKTTQPKTVVIWHLLLYLSRILGWEVLGTFNAA</sequence>
<accession>A0A6J4KDR0</accession>
<gene>
    <name evidence="1" type="ORF">AVDCRST_MAG92-5287</name>
</gene>
<dbReference type="AlphaFoldDB" id="A0A6J4KDR0"/>
<evidence type="ECO:0000313" key="1">
    <source>
        <dbReference type="EMBL" id="CAA9303004.1"/>
    </source>
</evidence>
<reference evidence="1" key="1">
    <citation type="submission" date="2020-02" db="EMBL/GenBank/DDBJ databases">
        <authorList>
            <person name="Meier V. D."/>
        </authorList>
    </citation>
    <scope>NUCLEOTIDE SEQUENCE</scope>
    <source>
        <strain evidence="1">AVDCRST_MAG92</strain>
    </source>
</reference>
<protein>
    <submittedName>
        <fullName evidence="1">Uncharacterized protein</fullName>
    </submittedName>
</protein>
<proteinExistence type="predicted"/>
<name>A0A6J4KDR0_9CYAN</name>
<organism evidence="1">
    <name type="scientific">uncultured Coleofasciculus sp</name>
    <dbReference type="NCBI Taxonomy" id="1267456"/>
    <lineage>
        <taxon>Bacteria</taxon>
        <taxon>Bacillati</taxon>
        <taxon>Cyanobacteriota</taxon>
        <taxon>Cyanophyceae</taxon>
        <taxon>Coleofasciculales</taxon>
        <taxon>Coleofasciculaceae</taxon>
        <taxon>Coleofasciculus</taxon>
        <taxon>environmental samples</taxon>
    </lineage>
</organism>